<keyword evidence="4" id="KW-0687">Ribonucleoprotein</keyword>
<reference evidence="5" key="1">
    <citation type="submission" date="2017-01" db="EMBL/GenBank/DDBJ databases">
        <authorList>
            <person name="Varghese N."/>
            <person name="Submissions S."/>
        </authorList>
    </citation>
    <scope>NUCLEOTIDE SEQUENCE [LARGE SCALE GENOMIC DNA]</scope>
    <source>
        <strain evidence="5">DSM 19945</strain>
    </source>
</reference>
<dbReference type="EMBL" id="FTOG01000010">
    <property type="protein sequence ID" value="SIT10001.1"/>
    <property type="molecule type" value="Genomic_DNA"/>
</dbReference>
<keyword evidence="5" id="KW-1185">Reference proteome</keyword>
<dbReference type="AlphaFoldDB" id="A0A1N7PHC7"/>
<dbReference type="GO" id="GO:0005840">
    <property type="term" value="C:ribosome"/>
    <property type="evidence" value="ECO:0007669"/>
    <property type="project" value="UniProtKB-KW"/>
</dbReference>
<dbReference type="GO" id="GO:0016747">
    <property type="term" value="F:acyltransferase activity, transferring groups other than amino-acyl groups"/>
    <property type="evidence" value="ECO:0007669"/>
    <property type="project" value="InterPro"/>
</dbReference>
<keyword evidence="2" id="KW-0012">Acyltransferase</keyword>
<dbReference type="RefSeq" id="WP_083952269.1">
    <property type="nucleotide sequence ID" value="NZ_FTOG01000010.1"/>
</dbReference>
<evidence type="ECO:0000259" key="3">
    <source>
        <dbReference type="PROSITE" id="PS51186"/>
    </source>
</evidence>
<evidence type="ECO:0000313" key="4">
    <source>
        <dbReference type="EMBL" id="SIT10001.1"/>
    </source>
</evidence>
<dbReference type="CDD" id="cd04301">
    <property type="entry name" value="NAT_SF"/>
    <property type="match status" value="1"/>
</dbReference>
<dbReference type="InterPro" id="IPR000182">
    <property type="entry name" value="GNAT_dom"/>
</dbReference>
<dbReference type="PANTHER" id="PTHR43877">
    <property type="entry name" value="AMINOALKYLPHOSPHONATE N-ACETYLTRANSFERASE-RELATED-RELATED"/>
    <property type="match status" value="1"/>
</dbReference>
<dbReference type="Gene3D" id="3.40.630.30">
    <property type="match status" value="1"/>
</dbReference>
<dbReference type="SUPFAM" id="SSF55729">
    <property type="entry name" value="Acyl-CoA N-acyltransferases (Nat)"/>
    <property type="match status" value="1"/>
</dbReference>
<evidence type="ECO:0000256" key="2">
    <source>
        <dbReference type="ARBA" id="ARBA00023315"/>
    </source>
</evidence>
<dbReference type="PROSITE" id="PS51186">
    <property type="entry name" value="GNAT"/>
    <property type="match status" value="1"/>
</dbReference>
<dbReference type="OrthoDB" id="9789081at2"/>
<feature type="domain" description="N-acetyltransferase" evidence="3">
    <location>
        <begin position="1"/>
        <end position="157"/>
    </location>
</feature>
<keyword evidence="1" id="KW-0808">Transferase</keyword>
<dbReference type="Proteomes" id="UP000186221">
    <property type="component" value="Unassembled WGS sequence"/>
</dbReference>
<name>A0A1N7PHC7_9RHOB</name>
<accession>A0A1N7PHC7</accession>
<protein>
    <submittedName>
        <fullName evidence="4">Ribosomal protein S18 acetylase RimI</fullName>
    </submittedName>
</protein>
<organism evidence="4 5">
    <name type="scientific">Rhodobacter aestuarii</name>
    <dbReference type="NCBI Taxonomy" id="453582"/>
    <lineage>
        <taxon>Bacteria</taxon>
        <taxon>Pseudomonadati</taxon>
        <taxon>Pseudomonadota</taxon>
        <taxon>Alphaproteobacteria</taxon>
        <taxon>Rhodobacterales</taxon>
        <taxon>Rhodobacter group</taxon>
        <taxon>Rhodobacter</taxon>
    </lineage>
</organism>
<dbReference type="InterPro" id="IPR016181">
    <property type="entry name" value="Acyl_CoA_acyltransferase"/>
</dbReference>
<dbReference type="Pfam" id="PF13673">
    <property type="entry name" value="Acetyltransf_10"/>
    <property type="match status" value="1"/>
</dbReference>
<gene>
    <name evidence="4" type="ORF">SAMN05421580_11012</name>
</gene>
<dbReference type="STRING" id="453582.SAMN05421580_11012"/>
<proteinExistence type="predicted"/>
<keyword evidence="4" id="KW-0689">Ribosomal protein</keyword>
<dbReference type="InterPro" id="IPR050832">
    <property type="entry name" value="Bact_Acetyltransf"/>
</dbReference>
<sequence>MIRPATAEDLPAMAALIAAAIRDLCHADHHGQPNRMRPWIAANDSAALAARIKDPAQRLFVTQAAGLAAVGGLDWRDQPEGRGRISLLFVDPAQQGKGHARTLLAALEAELRALGRTEGRLTATNTARGFYLSQGWTADPAASGGALLGHALQKALA</sequence>
<evidence type="ECO:0000256" key="1">
    <source>
        <dbReference type="ARBA" id="ARBA00022679"/>
    </source>
</evidence>
<evidence type="ECO:0000313" key="5">
    <source>
        <dbReference type="Proteomes" id="UP000186221"/>
    </source>
</evidence>